<reference evidence="1" key="2">
    <citation type="submission" date="2010-11" db="EMBL/GenBank/DDBJ databases">
        <authorList>
            <consortium name="The Broad Institute Genome Sequencing Platform"/>
            <person name="Earl A."/>
            <person name="Ward D."/>
            <person name="Feldgarden M."/>
            <person name="Gevers D."/>
            <person name="Butler R."/>
            <person name="Young S.K."/>
            <person name="Zeng Q."/>
            <person name="Gargeya S."/>
            <person name="Fitzgerald M."/>
            <person name="Haas B."/>
            <person name="Abouelleil A."/>
            <person name="Alvarado L."/>
            <person name="Arachchi H.M."/>
            <person name="Berlin A."/>
            <person name="Brown A."/>
            <person name="Chapman S.B."/>
            <person name="Chen Z."/>
            <person name="Dunbar C."/>
            <person name="Freedman E."/>
            <person name="Gearin G."/>
            <person name="Gellesch M."/>
            <person name="Goldberg J."/>
            <person name="Griggs A."/>
            <person name="Gujja S."/>
            <person name="Heilman E."/>
            <person name="Heiman D."/>
            <person name="Howarth C."/>
            <person name="Larson L."/>
            <person name="Lui A."/>
            <person name="MacDonald P.J.P."/>
            <person name="Mehta T."/>
            <person name="Montmayeur A."/>
            <person name="Murphy C."/>
            <person name="Neiman D."/>
            <person name="Pearson M."/>
            <person name="Priest M."/>
            <person name="Roberts A."/>
            <person name="Saif S."/>
            <person name="Shea T."/>
            <person name="Shenoy N."/>
            <person name="Sisk P."/>
            <person name="Stolte C."/>
            <person name="Sykes S."/>
            <person name="White J."/>
            <person name="Yandava C."/>
            <person name="Wortman J."/>
            <person name="Nusbaum C."/>
            <person name="Birren B."/>
        </authorList>
    </citation>
    <scope>NUCLEOTIDE SEQUENCE</scope>
    <source>
        <strain evidence="1">P1A1 Lamole</strain>
    </source>
</reference>
<organism evidence="1">
    <name type="scientific">Microbotryum lychnidis-dioicae (strain p1A1 Lamole / MvSl-1064)</name>
    <name type="common">Anther smut fungus</name>
    <dbReference type="NCBI Taxonomy" id="683840"/>
    <lineage>
        <taxon>Eukaryota</taxon>
        <taxon>Fungi</taxon>
        <taxon>Dikarya</taxon>
        <taxon>Basidiomycota</taxon>
        <taxon>Pucciniomycotina</taxon>
        <taxon>Microbotryomycetes</taxon>
        <taxon>Microbotryales</taxon>
        <taxon>Microbotryaceae</taxon>
        <taxon>Microbotryum</taxon>
    </lineage>
</organism>
<evidence type="ECO:0000313" key="3">
    <source>
        <dbReference type="Proteomes" id="UP000017200"/>
    </source>
</evidence>
<keyword evidence="3" id="KW-1185">Reference proteome</keyword>
<dbReference type="AlphaFoldDB" id="U5H853"/>
<proteinExistence type="predicted"/>
<sequence length="83" mass="8797">MPSNFEAMPVPVPSITPLKRHLVRPTAAMRFASIFSATAFLSLTMAAMAAAAAAAVDISTPSATGLHYLFYDVEFKMVHPTAA</sequence>
<evidence type="ECO:0000313" key="1">
    <source>
        <dbReference type="EMBL" id="KDE06261.1"/>
    </source>
</evidence>
<evidence type="ECO:0000313" key="2">
    <source>
        <dbReference type="EnsemblFungi" id="MVLG_03420T0"/>
    </source>
</evidence>
<reference evidence="2" key="4">
    <citation type="submission" date="2015-06" db="UniProtKB">
        <authorList>
            <consortium name="EnsemblFungi"/>
        </authorList>
    </citation>
    <scope>IDENTIFICATION</scope>
</reference>
<protein>
    <submittedName>
        <fullName evidence="1 2">Uncharacterized protein</fullName>
    </submittedName>
</protein>
<dbReference type="HOGENOM" id="CLU_2544309_0_0_1"/>
<accession>U5H853</accession>
<reference evidence="1 3" key="3">
    <citation type="journal article" date="2015" name="BMC Genomics">
        <title>Sex and parasites: genomic and transcriptomic analysis of Microbotryum lychnidis-dioicae, the biotrophic and plant-castrating anther smut fungus.</title>
        <authorList>
            <person name="Perlin M.H."/>
            <person name="Amselem J."/>
            <person name="Fontanillas E."/>
            <person name="Toh S.S."/>
            <person name="Chen Z."/>
            <person name="Goldberg J."/>
            <person name="Duplessis S."/>
            <person name="Henrissat B."/>
            <person name="Young S."/>
            <person name="Zeng Q."/>
            <person name="Aguileta G."/>
            <person name="Petit E."/>
            <person name="Badouin H."/>
            <person name="Andrews J."/>
            <person name="Razeeq D."/>
            <person name="Gabaldon T."/>
            <person name="Quesneville H."/>
            <person name="Giraud T."/>
            <person name="Hood M.E."/>
            <person name="Schultz D.J."/>
            <person name="Cuomo C.A."/>
        </authorList>
    </citation>
    <scope>NUCLEOTIDE SEQUENCE [LARGE SCALE GENOMIC DNA]</scope>
    <source>
        <strain evidence="1">P1A1 Lamole</strain>
        <strain evidence="3">p1A1 Lamole</strain>
    </source>
</reference>
<dbReference type="InParanoid" id="U5H853"/>
<reference evidence="3" key="1">
    <citation type="submission" date="2010-11" db="EMBL/GenBank/DDBJ databases">
        <title>The genome sequence of Microbotryum violaceum strain p1A1 Lamole.</title>
        <authorList>
            <person name="Cuomo C."/>
            <person name="Perlin M."/>
            <person name="Young S.K."/>
            <person name="Zeng Q."/>
            <person name="Gargeya S."/>
            <person name="Alvarado L."/>
            <person name="Berlin A."/>
            <person name="Chapman S.B."/>
            <person name="Chen Z."/>
            <person name="Freedman E."/>
            <person name="Gellesch M."/>
            <person name="Goldberg J."/>
            <person name="Griggs A."/>
            <person name="Gujja S."/>
            <person name="Heilman E."/>
            <person name="Heiman D."/>
            <person name="Howarth C."/>
            <person name="Mehta T."/>
            <person name="Neiman D."/>
            <person name="Pearson M."/>
            <person name="Roberts A."/>
            <person name="Saif S."/>
            <person name="Shea T."/>
            <person name="Shenoy N."/>
            <person name="Sisk P."/>
            <person name="Stolte C."/>
            <person name="Sykes S."/>
            <person name="White J."/>
            <person name="Yandava C."/>
            <person name="Haas B."/>
            <person name="Nusbaum C."/>
            <person name="Birren B."/>
        </authorList>
    </citation>
    <scope>NUCLEOTIDE SEQUENCE [LARGE SCALE GENOMIC DNA]</scope>
    <source>
        <strain evidence="3">p1A1 Lamole</strain>
    </source>
</reference>
<dbReference type="EnsemblFungi" id="MVLG_03420T0">
    <property type="protein sequence ID" value="MVLG_03420T0"/>
    <property type="gene ID" value="MVLG_03420"/>
</dbReference>
<dbReference type="EMBL" id="AEIJ01000328">
    <property type="status" value="NOT_ANNOTATED_CDS"/>
    <property type="molecule type" value="Genomic_DNA"/>
</dbReference>
<dbReference type="EMBL" id="GL541674">
    <property type="protein sequence ID" value="KDE06261.1"/>
    <property type="molecule type" value="Genomic_DNA"/>
</dbReference>
<dbReference type="Proteomes" id="UP000017200">
    <property type="component" value="Unassembled WGS sequence"/>
</dbReference>
<gene>
    <name evidence="1" type="ORF">MVLG_03420</name>
</gene>
<name>U5H853_USTV1</name>